<proteinExistence type="inferred from homology"/>
<dbReference type="InterPro" id="IPR003395">
    <property type="entry name" value="RecF/RecN/SMC_N"/>
</dbReference>
<evidence type="ECO:0000256" key="4">
    <source>
        <dbReference type="ARBA" id="ARBA00022490"/>
    </source>
</evidence>
<comment type="caution">
    <text evidence="12">The sequence shown here is derived from an EMBL/GenBank/DDBJ whole genome shotgun (WGS) entry which is preliminary data.</text>
</comment>
<dbReference type="HAMAP" id="MF_00365">
    <property type="entry name" value="RecF"/>
    <property type="match status" value="1"/>
</dbReference>
<dbReference type="Pfam" id="PF02463">
    <property type="entry name" value="SMC_N"/>
    <property type="match status" value="1"/>
</dbReference>
<dbReference type="InterPro" id="IPR027417">
    <property type="entry name" value="P-loop_NTPase"/>
</dbReference>
<evidence type="ECO:0000256" key="1">
    <source>
        <dbReference type="ARBA" id="ARBA00004496"/>
    </source>
</evidence>
<evidence type="ECO:0000256" key="8">
    <source>
        <dbReference type="ARBA" id="ARBA00023125"/>
    </source>
</evidence>
<dbReference type="RefSeq" id="WP_147714125.1">
    <property type="nucleotide sequence ID" value="NZ_VKAD01000001.1"/>
</dbReference>
<dbReference type="GO" id="GO:0005737">
    <property type="term" value="C:cytoplasm"/>
    <property type="evidence" value="ECO:0007669"/>
    <property type="project" value="UniProtKB-SubCell"/>
</dbReference>
<dbReference type="Gene3D" id="1.20.1050.90">
    <property type="entry name" value="RecF/RecN/SMC, N-terminal domain"/>
    <property type="match status" value="1"/>
</dbReference>
<keyword evidence="9 10" id="KW-0227">DNA damage</keyword>
<keyword evidence="8 9" id="KW-0238">DNA-binding</keyword>
<keyword evidence="5 9" id="KW-0235">DNA replication</keyword>
<dbReference type="GO" id="GO:0006260">
    <property type="term" value="P:DNA replication"/>
    <property type="evidence" value="ECO:0007669"/>
    <property type="project" value="UniProtKB-UniRule"/>
</dbReference>
<evidence type="ECO:0000256" key="7">
    <source>
        <dbReference type="ARBA" id="ARBA00022840"/>
    </source>
</evidence>
<organism evidence="12 13">
    <name type="scientific">Reinekea thalattae</name>
    <dbReference type="NCBI Taxonomy" id="2593301"/>
    <lineage>
        <taxon>Bacteria</taxon>
        <taxon>Pseudomonadati</taxon>
        <taxon>Pseudomonadota</taxon>
        <taxon>Gammaproteobacteria</taxon>
        <taxon>Oceanospirillales</taxon>
        <taxon>Saccharospirillaceae</taxon>
        <taxon>Reinekea</taxon>
    </lineage>
</organism>
<gene>
    <name evidence="9 12" type="primary">recF</name>
    <name evidence="12" type="ORF">FME95_09370</name>
</gene>
<keyword evidence="13" id="KW-1185">Reference proteome</keyword>
<dbReference type="GO" id="GO:0003697">
    <property type="term" value="F:single-stranded DNA binding"/>
    <property type="evidence" value="ECO:0007669"/>
    <property type="project" value="UniProtKB-UniRule"/>
</dbReference>
<evidence type="ECO:0000259" key="11">
    <source>
        <dbReference type="Pfam" id="PF02463"/>
    </source>
</evidence>
<evidence type="ECO:0000313" key="12">
    <source>
        <dbReference type="EMBL" id="TXR54726.1"/>
    </source>
</evidence>
<evidence type="ECO:0000256" key="6">
    <source>
        <dbReference type="ARBA" id="ARBA00022741"/>
    </source>
</evidence>
<dbReference type="PROSITE" id="PS00617">
    <property type="entry name" value="RECF_1"/>
    <property type="match status" value="1"/>
</dbReference>
<evidence type="ECO:0000256" key="9">
    <source>
        <dbReference type="HAMAP-Rule" id="MF_00365"/>
    </source>
</evidence>
<dbReference type="EMBL" id="VKAD01000001">
    <property type="protein sequence ID" value="TXR54726.1"/>
    <property type="molecule type" value="Genomic_DNA"/>
</dbReference>
<accession>A0A5C8ZCU2</accession>
<evidence type="ECO:0000256" key="2">
    <source>
        <dbReference type="ARBA" id="ARBA00008016"/>
    </source>
</evidence>
<sequence>MSLRTLSIRGVRNLNDNEINLSQGVNVFFGDNGAGKTSVLESVHLLAMNRSFQQSRTRTAVSLNADLAILSAELCDGDQLLVKRSSDGKSSVALNGKAVTSVSSLVTKLPTQLIHSGSFKLLEGSPSDRRKYLDWGVFHTSSDFMAVWQHFQKCLKNRNSLLRSGKIDRSQMAVWEQGFIESAVKIDQMRQRYLAEFSPVFKQILQQLVELDDVDISYYRGWDKTKDFSAVLEAQRHRDLKLGYSQSGPQRADLKVKVSNLNAVDVLSRGQQKLVVCALKIAQSRLLQSKVTQPSIFLVDDLPSELDERHIHKLCLLLEEIGCQVFMTAIEPDTFKNIWLKPDQIDMFHVEHGSVTRVTNLGESNV</sequence>
<evidence type="ECO:0000313" key="13">
    <source>
        <dbReference type="Proteomes" id="UP000321764"/>
    </source>
</evidence>
<comment type="function">
    <text evidence="9 10">The RecF protein is involved in DNA metabolism; it is required for DNA replication and normal SOS inducibility. RecF binds preferentially to single-stranded, linear DNA. It also seems to bind ATP.</text>
</comment>
<comment type="similarity">
    <text evidence="2 9 10">Belongs to the RecF family.</text>
</comment>
<keyword evidence="6 9" id="KW-0547">Nucleotide-binding</keyword>
<dbReference type="GO" id="GO:0000731">
    <property type="term" value="P:DNA synthesis involved in DNA repair"/>
    <property type="evidence" value="ECO:0007669"/>
    <property type="project" value="TreeGrafter"/>
</dbReference>
<dbReference type="GO" id="GO:0006302">
    <property type="term" value="P:double-strand break repair"/>
    <property type="evidence" value="ECO:0007669"/>
    <property type="project" value="TreeGrafter"/>
</dbReference>
<keyword evidence="4 9" id="KW-0963">Cytoplasm</keyword>
<comment type="subcellular location">
    <subcellularLocation>
        <location evidence="1 9 10">Cytoplasm</location>
    </subcellularLocation>
</comment>
<dbReference type="PROSITE" id="PS00618">
    <property type="entry name" value="RECF_2"/>
    <property type="match status" value="1"/>
</dbReference>
<evidence type="ECO:0000256" key="3">
    <source>
        <dbReference type="ARBA" id="ARBA00020170"/>
    </source>
</evidence>
<dbReference type="InterPro" id="IPR001238">
    <property type="entry name" value="DNA-binding_RecF"/>
</dbReference>
<dbReference type="Proteomes" id="UP000321764">
    <property type="component" value="Unassembled WGS sequence"/>
</dbReference>
<dbReference type="Gene3D" id="3.40.50.300">
    <property type="entry name" value="P-loop containing nucleotide triphosphate hydrolases"/>
    <property type="match status" value="1"/>
</dbReference>
<dbReference type="NCBIfam" id="TIGR00611">
    <property type="entry name" value="recf"/>
    <property type="match status" value="1"/>
</dbReference>
<evidence type="ECO:0000256" key="10">
    <source>
        <dbReference type="RuleBase" id="RU000578"/>
    </source>
</evidence>
<name>A0A5C8ZCU2_9GAMM</name>
<dbReference type="InterPro" id="IPR018078">
    <property type="entry name" value="DNA-binding_RecF_CS"/>
</dbReference>
<dbReference type="OrthoDB" id="9803889at2"/>
<dbReference type="PANTHER" id="PTHR32182">
    <property type="entry name" value="DNA REPLICATION AND REPAIR PROTEIN RECF"/>
    <property type="match status" value="1"/>
</dbReference>
<evidence type="ECO:0000256" key="5">
    <source>
        <dbReference type="ARBA" id="ARBA00022705"/>
    </source>
</evidence>
<keyword evidence="7 9" id="KW-0067">ATP-binding</keyword>
<protein>
    <recommendedName>
        <fullName evidence="3 9">DNA replication and repair protein RecF</fullName>
    </recommendedName>
</protein>
<dbReference type="PANTHER" id="PTHR32182:SF0">
    <property type="entry name" value="DNA REPLICATION AND REPAIR PROTEIN RECF"/>
    <property type="match status" value="1"/>
</dbReference>
<dbReference type="SUPFAM" id="SSF52540">
    <property type="entry name" value="P-loop containing nucleoside triphosphate hydrolases"/>
    <property type="match status" value="1"/>
</dbReference>
<dbReference type="GO" id="GO:0005524">
    <property type="term" value="F:ATP binding"/>
    <property type="evidence" value="ECO:0007669"/>
    <property type="project" value="UniProtKB-UniRule"/>
</dbReference>
<dbReference type="GO" id="GO:0009432">
    <property type="term" value="P:SOS response"/>
    <property type="evidence" value="ECO:0007669"/>
    <property type="project" value="UniProtKB-UniRule"/>
</dbReference>
<feature type="domain" description="RecF/RecN/SMC N-terminal" evidence="11">
    <location>
        <begin position="3"/>
        <end position="350"/>
    </location>
</feature>
<dbReference type="AlphaFoldDB" id="A0A5C8ZCU2"/>
<feature type="binding site" evidence="9">
    <location>
        <begin position="30"/>
        <end position="37"/>
    </location>
    <ligand>
        <name>ATP</name>
        <dbReference type="ChEBI" id="CHEBI:30616"/>
    </ligand>
</feature>
<reference evidence="12 13" key="1">
    <citation type="submission" date="2019-07" db="EMBL/GenBank/DDBJ databases">
        <title>Reinekea sp. strain SSH23 genome sequencing and assembly.</title>
        <authorList>
            <person name="Kim I."/>
        </authorList>
    </citation>
    <scope>NUCLEOTIDE SEQUENCE [LARGE SCALE GENOMIC DNA]</scope>
    <source>
        <strain evidence="12 13">SSH23</strain>
    </source>
</reference>
<dbReference type="InterPro" id="IPR042174">
    <property type="entry name" value="RecF_2"/>
</dbReference>
<keyword evidence="9 10" id="KW-0742">SOS response</keyword>
<keyword evidence="9 10" id="KW-0234">DNA repair</keyword>